<evidence type="ECO:0000313" key="2">
    <source>
        <dbReference type="Proteomes" id="UP000013304"/>
    </source>
</evidence>
<accession>N0D297</accession>
<dbReference type="KEGG" id="sfi:SFUL_4466"/>
<sequence length="326" mass="34863">MAETTTAYASAYETAPGSLITRDGQIQWAGLLMGPGTPYEIDRTGITGWDDLPTLDTGDVSRPDRHGAWPGAQWAQPRLVGATVWLLPRTVRDARGVAAGFRDATGADGGEDWLAVRLHGETLAVRARISRRVVPQDRTFVVHGASKASLQWTATDPRRFGSALREARTHLPVAEPGLLWPEEAGETGLGLQWPLDWGVPDPADPADGATGATGTCAAANGGSATAHPLIEFRGPVRRPTLTRLTDGRQLQYDIVLGPQDVLSVDTEAGTVLLNANASRLYTATPASAPEQLFGLVPGVTELAFRSDDTTPDPRASVTVRWRDAHW</sequence>
<proteinExistence type="predicted"/>
<dbReference type="Proteomes" id="UP000013304">
    <property type="component" value="Chromosome"/>
</dbReference>
<dbReference type="OrthoDB" id="5182475at2"/>
<reference evidence="1 2" key="1">
    <citation type="submission" date="2013-04" db="EMBL/GenBank/DDBJ databases">
        <title>Complete genome sequence of Streptomyces fulvissimus.</title>
        <authorList>
            <person name="Myronovskyi M."/>
            <person name="Tokovenko B."/>
            <person name="Manderscheid N."/>
            <person name="Petzke L."/>
            <person name="Luzhetskyy A."/>
        </authorList>
    </citation>
    <scope>NUCLEOTIDE SEQUENCE [LARGE SCALE GENOMIC DNA]</scope>
    <source>
        <strain evidence="1 2">DSM 40593</strain>
    </source>
</reference>
<dbReference type="HOGENOM" id="CLU_896936_0_0_11"/>
<evidence type="ECO:0008006" key="3">
    <source>
        <dbReference type="Google" id="ProtNLM"/>
    </source>
</evidence>
<organism evidence="1 2">
    <name type="scientific">Streptomyces microflavus DSM 40593</name>
    <dbReference type="NCBI Taxonomy" id="1303692"/>
    <lineage>
        <taxon>Bacteria</taxon>
        <taxon>Bacillati</taxon>
        <taxon>Actinomycetota</taxon>
        <taxon>Actinomycetes</taxon>
        <taxon>Kitasatosporales</taxon>
        <taxon>Streptomycetaceae</taxon>
        <taxon>Streptomyces</taxon>
    </lineage>
</organism>
<evidence type="ECO:0000313" key="1">
    <source>
        <dbReference type="EMBL" id="AGK79362.1"/>
    </source>
</evidence>
<dbReference type="PATRIC" id="fig|1303692.3.peg.4473"/>
<gene>
    <name evidence="1" type="ORF">SFUL_4466</name>
</gene>
<dbReference type="AlphaFoldDB" id="N0D297"/>
<protein>
    <recommendedName>
        <fullName evidence="3">Phage tail protein</fullName>
    </recommendedName>
</protein>
<dbReference type="eggNOG" id="ENOG5033QYT">
    <property type="taxonomic scope" value="Bacteria"/>
</dbReference>
<name>N0D297_STRMI</name>
<dbReference type="EMBL" id="CP005080">
    <property type="protein sequence ID" value="AGK79362.1"/>
    <property type="molecule type" value="Genomic_DNA"/>
</dbReference>
<dbReference type="RefSeq" id="WP_015610704.1">
    <property type="nucleotide sequence ID" value="NC_021177.1"/>
</dbReference>